<keyword evidence="4" id="KW-1185">Reference proteome</keyword>
<dbReference type="InterPro" id="IPR027392">
    <property type="entry name" value="TF_Znf"/>
</dbReference>
<protein>
    <recommendedName>
        <fullName evidence="2">Transcription factor zinc-finger domain-containing protein</fullName>
    </recommendedName>
</protein>
<dbReference type="Pfam" id="PF13453">
    <property type="entry name" value="Zn_ribbon_TFIIB"/>
    <property type="match status" value="1"/>
</dbReference>
<reference evidence="3" key="1">
    <citation type="submission" date="2016-10" db="EMBL/GenBank/DDBJ databases">
        <authorList>
            <person name="Varghese N."/>
            <person name="Submissions S."/>
        </authorList>
    </citation>
    <scope>NUCLEOTIDE SEQUENCE [LARGE SCALE GENOMIC DNA]</scope>
    <source>
        <strain evidence="3">YR281</strain>
    </source>
</reference>
<dbReference type="AlphaFoldDB" id="A0A7Z7FJX6"/>
<sequence length="106" mass="12691">MKCPVCKTPDLLMTERQNIEIDYCPTCRGVWLDRGELDKLVANQMQDTPEPDNRSNQVERDGRHGDRDGHHDQQWGRRNDSYHGDQRKHYDPRRKKKSLFDMFDFD</sequence>
<feature type="compositionally biased region" description="Basic and acidic residues" evidence="1">
    <location>
        <begin position="51"/>
        <end position="89"/>
    </location>
</feature>
<name>A0A7Z7FJX6_9BURK</name>
<evidence type="ECO:0000256" key="1">
    <source>
        <dbReference type="SAM" id="MobiDB-lite"/>
    </source>
</evidence>
<evidence type="ECO:0000313" key="4">
    <source>
        <dbReference type="Proteomes" id="UP000198900"/>
    </source>
</evidence>
<feature type="region of interest" description="Disordered" evidence="1">
    <location>
        <begin position="41"/>
        <end position="93"/>
    </location>
</feature>
<dbReference type="RefSeq" id="WP_091785291.1">
    <property type="nucleotide sequence ID" value="NZ_FNDI01000021.1"/>
</dbReference>
<dbReference type="Proteomes" id="UP000198900">
    <property type="component" value="Unassembled WGS sequence"/>
</dbReference>
<organism evidence="3 4">
    <name type="scientific">Paraburkholderia steynii</name>
    <dbReference type="NCBI Taxonomy" id="1245441"/>
    <lineage>
        <taxon>Bacteria</taxon>
        <taxon>Pseudomonadati</taxon>
        <taxon>Pseudomonadota</taxon>
        <taxon>Betaproteobacteria</taxon>
        <taxon>Burkholderiales</taxon>
        <taxon>Burkholderiaceae</taxon>
        <taxon>Paraburkholderia</taxon>
    </lineage>
</organism>
<dbReference type="EMBL" id="FNDI01000021">
    <property type="protein sequence ID" value="SDI67776.1"/>
    <property type="molecule type" value="Genomic_DNA"/>
</dbReference>
<feature type="domain" description="Transcription factor zinc-finger" evidence="2">
    <location>
        <begin position="2"/>
        <end position="42"/>
    </location>
</feature>
<evidence type="ECO:0000313" key="3">
    <source>
        <dbReference type="EMBL" id="SDI67776.1"/>
    </source>
</evidence>
<accession>A0A7Z7FJX6</accession>
<comment type="caution">
    <text evidence="3">The sequence shown here is derived from an EMBL/GenBank/DDBJ whole genome shotgun (WGS) entry which is preliminary data.</text>
</comment>
<proteinExistence type="predicted"/>
<evidence type="ECO:0000259" key="2">
    <source>
        <dbReference type="Pfam" id="PF13453"/>
    </source>
</evidence>
<gene>
    <name evidence="3" type="ORF">SAMN04487926_121169</name>
</gene>